<evidence type="ECO:0000313" key="10">
    <source>
        <dbReference type="EMBL" id="ALJ28832.1"/>
    </source>
</evidence>
<keyword evidence="6 9" id="KW-0489">Methyltransferase</keyword>
<evidence type="ECO:0000256" key="9">
    <source>
        <dbReference type="HAMAP-Rule" id="MF_00812"/>
    </source>
</evidence>
<evidence type="ECO:0000256" key="8">
    <source>
        <dbReference type="ARBA" id="ARBA00022691"/>
    </source>
</evidence>
<dbReference type="InterPro" id="IPR008854">
    <property type="entry name" value="TPMT"/>
</dbReference>
<dbReference type="OrthoDB" id="9778208at2"/>
<dbReference type="Gene3D" id="3.40.50.150">
    <property type="entry name" value="Vaccinia Virus protein VP39"/>
    <property type="match status" value="1"/>
</dbReference>
<feature type="binding site" evidence="9">
    <location>
        <position position="123"/>
    </location>
    <ligand>
        <name>S-adenosyl-L-methionine</name>
        <dbReference type="ChEBI" id="CHEBI:59789"/>
    </ligand>
</feature>
<comment type="catalytic activity">
    <reaction evidence="1 9">
        <text>S-adenosyl-L-methionine + a thiopurine = S-adenosyl-L-homocysteine + a thiopurine S-methylether.</text>
        <dbReference type="EC" id="2.1.1.67"/>
    </reaction>
</comment>
<dbReference type="GO" id="GO:0032259">
    <property type="term" value="P:methylation"/>
    <property type="evidence" value="ECO:0007669"/>
    <property type="project" value="UniProtKB-KW"/>
</dbReference>
<dbReference type="SUPFAM" id="SSF53335">
    <property type="entry name" value="S-adenosyl-L-methionine-dependent methyltransferases"/>
    <property type="match status" value="1"/>
</dbReference>
<dbReference type="InterPro" id="IPR029063">
    <property type="entry name" value="SAM-dependent_MTases_sf"/>
</dbReference>
<dbReference type="Pfam" id="PF05724">
    <property type="entry name" value="TPMT"/>
    <property type="match status" value="1"/>
</dbReference>
<dbReference type="HAMAP" id="MF_00812">
    <property type="entry name" value="Thiopur_methtran"/>
    <property type="match status" value="1"/>
</dbReference>
<dbReference type="InterPro" id="IPR025835">
    <property type="entry name" value="Thiopurine_S-MeTrfase"/>
</dbReference>
<feature type="binding site" evidence="9">
    <location>
        <position position="10"/>
    </location>
    <ligand>
        <name>S-adenosyl-L-methionine</name>
        <dbReference type="ChEBI" id="CHEBI:59789"/>
    </ligand>
</feature>
<dbReference type="EC" id="2.1.1.67" evidence="4 9"/>
<dbReference type="RefSeq" id="WP_054666791.1">
    <property type="nucleotide sequence ID" value="NZ_CP043570.1"/>
</dbReference>
<reference evidence="10 11" key="1">
    <citation type="journal article" date="2015" name="Genome Announc.">
        <title>Complete Genome Sequencing of Stenotrophomonas acidaminiphila ZAC14D2_NAIMI4_2, a Multidrug-Resistant Strain Isolated from Sediments of a Polluted River in Mexico, Uncovers New Antibiotic Resistance Genes and a Novel Class-II Lasso Peptide Biosynthesis Gene Cluster.</title>
        <authorList>
            <person name="Vinuesa P."/>
            <person name="Ochoa-Sanchez L.E."/>
        </authorList>
    </citation>
    <scope>NUCLEOTIDE SEQUENCE [LARGE SCALE GENOMIC DNA]</scope>
    <source>
        <strain evidence="10 11">ZAC14D2_NAIMI4_2</strain>
    </source>
</reference>
<keyword evidence="5 9" id="KW-0963">Cytoplasm</keyword>
<dbReference type="PATRIC" id="fig|128780.6.peg.2489"/>
<dbReference type="NCBIfam" id="TIGR03840">
    <property type="entry name" value="TMPT_Se_Te"/>
    <property type="match status" value="1"/>
</dbReference>
<evidence type="ECO:0000256" key="5">
    <source>
        <dbReference type="ARBA" id="ARBA00022490"/>
    </source>
</evidence>
<sequence>MQPDFWLQRWQQGQIGFHRDQVMPLLQEHWPSLQVAAGSRVLVPLCGKSLDMHWLAAQGYRVLGVELSPLAVQQFFDEAGLRPERRSSALGEHFSAGPIEILLGDAFTLDDQTLAGIAGLYDRAALIALPPALRQRYRDTVYMRLPAGCRALLITLEYPQAEKAGPPFSVAQAEVDAFAPAWQVELAERRDILAHEPGFRAEGVSALATAVYRMRRNAG</sequence>
<dbReference type="PIRSF" id="PIRSF023956">
    <property type="entry name" value="Thiopurine_S-methyltransferase"/>
    <property type="match status" value="1"/>
</dbReference>
<protein>
    <recommendedName>
        <fullName evidence="4 9">Thiopurine S-methyltransferase</fullName>
        <ecNumber evidence="4 9">2.1.1.67</ecNumber>
    </recommendedName>
    <alternativeName>
        <fullName evidence="9">Thiopurine methyltransferase</fullName>
    </alternativeName>
</protein>
<evidence type="ECO:0000313" key="11">
    <source>
        <dbReference type="Proteomes" id="UP000061010"/>
    </source>
</evidence>
<evidence type="ECO:0000256" key="1">
    <source>
        <dbReference type="ARBA" id="ARBA00000903"/>
    </source>
</evidence>
<evidence type="ECO:0000256" key="2">
    <source>
        <dbReference type="ARBA" id="ARBA00004496"/>
    </source>
</evidence>
<dbReference type="PANTHER" id="PTHR10259:SF11">
    <property type="entry name" value="THIOPURINE S-METHYLTRANSFERASE"/>
    <property type="match status" value="1"/>
</dbReference>
<dbReference type="EMBL" id="CP012900">
    <property type="protein sequence ID" value="ALJ28832.1"/>
    <property type="molecule type" value="Genomic_DNA"/>
</dbReference>
<organism evidence="10 11">
    <name type="scientific">Stenotrophomonas acidaminiphila</name>
    <dbReference type="NCBI Taxonomy" id="128780"/>
    <lineage>
        <taxon>Bacteria</taxon>
        <taxon>Pseudomonadati</taxon>
        <taxon>Pseudomonadota</taxon>
        <taxon>Gammaproteobacteria</taxon>
        <taxon>Lysobacterales</taxon>
        <taxon>Lysobacteraceae</taxon>
        <taxon>Stenotrophomonas</taxon>
    </lineage>
</organism>
<comment type="similarity">
    <text evidence="3 9">Belongs to the class I-like SAM-binding methyltransferase superfamily. TPMT family.</text>
</comment>
<evidence type="ECO:0000256" key="3">
    <source>
        <dbReference type="ARBA" id="ARBA00008145"/>
    </source>
</evidence>
<dbReference type="GO" id="GO:0010038">
    <property type="term" value="P:response to metal ion"/>
    <property type="evidence" value="ECO:0007669"/>
    <property type="project" value="InterPro"/>
</dbReference>
<dbReference type="GO" id="GO:0008119">
    <property type="term" value="F:thiopurine S-methyltransferase activity"/>
    <property type="evidence" value="ECO:0007669"/>
    <property type="project" value="UniProtKB-UniRule"/>
</dbReference>
<comment type="subcellular location">
    <subcellularLocation>
        <location evidence="2 9">Cytoplasm</location>
    </subcellularLocation>
</comment>
<accession>A0A0R0DVB4</accession>
<evidence type="ECO:0000256" key="4">
    <source>
        <dbReference type="ARBA" id="ARBA00011905"/>
    </source>
</evidence>
<keyword evidence="7 9" id="KW-0808">Transferase</keyword>
<gene>
    <name evidence="10" type="primary">tpmT</name>
    <name evidence="9" type="synonym">tpm</name>
    <name evidence="10" type="ORF">AOT14_24700</name>
</gene>
<name>A0A0R0DVB4_9GAMM</name>
<keyword evidence="11" id="KW-1185">Reference proteome</keyword>
<dbReference type="AlphaFoldDB" id="A0A0R0DVB4"/>
<dbReference type="PROSITE" id="PS51585">
    <property type="entry name" value="SAM_MT_TPMT"/>
    <property type="match status" value="1"/>
</dbReference>
<dbReference type="Proteomes" id="UP000061010">
    <property type="component" value="Chromosome"/>
</dbReference>
<proteinExistence type="inferred from homology"/>
<dbReference type="GO" id="GO:0005737">
    <property type="term" value="C:cytoplasm"/>
    <property type="evidence" value="ECO:0007669"/>
    <property type="project" value="UniProtKB-SubCell"/>
</dbReference>
<evidence type="ECO:0000256" key="6">
    <source>
        <dbReference type="ARBA" id="ARBA00022603"/>
    </source>
</evidence>
<keyword evidence="8 9" id="KW-0949">S-adenosyl-L-methionine</keyword>
<evidence type="ECO:0000256" key="7">
    <source>
        <dbReference type="ARBA" id="ARBA00022679"/>
    </source>
</evidence>
<feature type="binding site" evidence="9">
    <location>
        <position position="66"/>
    </location>
    <ligand>
        <name>S-adenosyl-L-methionine</name>
        <dbReference type="ChEBI" id="CHEBI:59789"/>
    </ligand>
</feature>
<dbReference type="KEGG" id="sacz:AOT14_24700"/>
<feature type="binding site" evidence="9">
    <location>
        <position position="45"/>
    </location>
    <ligand>
        <name>S-adenosyl-L-methionine</name>
        <dbReference type="ChEBI" id="CHEBI:59789"/>
    </ligand>
</feature>
<dbReference type="InterPro" id="IPR022474">
    <property type="entry name" value="Thiopur_S-MeTfrase_Se/Te_detox"/>
</dbReference>
<dbReference type="PANTHER" id="PTHR10259">
    <property type="entry name" value="THIOPURINE S-METHYLTRANSFERASE"/>
    <property type="match status" value="1"/>
</dbReference>
<dbReference type="FunFam" id="3.40.50.150:FF:000101">
    <property type="entry name" value="Thiopurine S-methyltransferase"/>
    <property type="match status" value="1"/>
</dbReference>
<dbReference type="NCBIfam" id="NF009732">
    <property type="entry name" value="PRK13255.1"/>
    <property type="match status" value="1"/>
</dbReference>